<organism evidence="2 3">
    <name type="scientific">Rangifer tarandus platyrhynchus</name>
    <name type="common">Svalbard reindeer</name>
    <dbReference type="NCBI Taxonomy" id="3082113"/>
    <lineage>
        <taxon>Eukaryota</taxon>
        <taxon>Metazoa</taxon>
        <taxon>Chordata</taxon>
        <taxon>Craniata</taxon>
        <taxon>Vertebrata</taxon>
        <taxon>Euteleostomi</taxon>
        <taxon>Mammalia</taxon>
        <taxon>Eutheria</taxon>
        <taxon>Laurasiatheria</taxon>
        <taxon>Artiodactyla</taxon>
        <taxon>Ruminantia</taxon>
        <taxon>Pecora</taxon>
        <taxon>Cervidae</taxon>
        <taxon>Odocoileinae</taxon>
        <taxon>Rangifer</taxon>
    </lineage>
</organism>
<feature type="region of interest" description="Disordered" evidence="1">
    <location>
        <begin position="25"/>
        <end position="74"/>
    </location>
</feature>
<dbReference type="Proteomes" id="UP001176941">
    <property type="component" value="Chromosome 33"/>
</dbReference>
<keyword evidence="3" id="KW-1185">Reference proteome</keyword>
<reference evidence="2" key="1">
    <citation type="submission" date="2023-04" db="EMBL/GenBank/DDBJ databases">
        <authorList>
            <consortium name="ELIXIR-Norway"/>
        </authorList>
    </citation>
    <scope>NUCLEOTIDE SEQUENCE [LARGE SCALE GENOMIC DNA]</scope>
</reference>
<feature type="compositionally biased region" description="Basic and acidic residues" evidence="1">
    <location>
        <begin position="65"/>
        <end position="74"/>
    </location>
</feature>
<protein>
    <submittedName>
        <fullName evidence="2">Uncharacterized protein</fullName>
    </submittedName>
</protein>
<sequence length="74" mass="7531">MRRAGVEPALPAAAAAELGRRRRFAATWRPSSGRGAAVTSPPAELGDGGRGPPDGEAPSMAGMDGRSRTGSERT</sequence>
<evidence type="ECO:0000313" key="2">
    <source>
        <dbReference type="EMBL" id="CAI9172574.1"/>
    </source>
</evidence>
<name>A0ABN8ZL63_RANTA</name>
<gene>
    <name evidence="2" type="ORF">MRATA1EN1_LOCUS21536</name>
</gene>
<evidence type="ECO:0000313" key="3">
    <source>
        <dbReference type="Proteomes" id="UP001176941"/>
    </source>
</evidence>
<evidence type="ECO:0000256" key="1">
    <source>
        <dbReference type="SAM" id="MobiDB-lite"/>
    </source>
</evidence>
<dbReference type="EMBL" id="OX459969">
    <property type="protein sequence ID" value="CAI9172574.1"/>
    <property type="molecule type" value="Genomic_DNA"/>
</dbReference>
<accession>A0ABN8ZL63</accession>
<proteinExistence type="predicted"/>